<dbReference type="RefSeq" id="WP_027411808.1">
    <property type="nucleotide sequence ID" value="NZ_BMWS01000008.1"/>
</dbReference>
<dbReference type="Proteomes" id="UP000601108">
    <property type="component" value="Unassembled WGS sequence"/>
</dbReference>
<accession>A0A918JUI3</accession>
<dbReference type="EMBL" id="BMWS01000008">
    <property type="protein sequence ID" value="GGX14360.1"/>
    <property type="molecule type" value="Genomic_DNA"/>
</dbReference>
<organism evidence="1 2">
    <name type="scientific">Aquimarina muelleri</name>
    <dbReference type="NCBI Taxonomy" id="279356"/>
    <lineage>
        <taxon>Bacteria</taxon>
        <taxon>Pseudomonadati</taxon>
        <taxon>Bacteroidota</taxon>
        <taxon>Flavobacteriia</taxon>
        <taxon>Flavobacteriales</taxon>
        <taxon>Flavobacteriaceae</taxon>
        <taxon>Aquimarina</taxon>
    </lineage>
</organism>
<sequence length="472" mass="55212">MSKIRFEEGFYKIKEIVEIKVWRDDQFKLIGEITGYVDNEKNLEHLKRKNLDKDIILRGENFIGKSDLAERYKLRDCLITGPSFTYENKDYGITFKSKLSISSIIKYADSVDETFSIIDWNICSANNINFPRFTTRYENIFPYKFRTGINEPPTTKDTDKMPSLKRDFFILQIPDLIIIIQKIDDDYLPSWTSGISIEYRNDLSQLPIPKTRRAIAEFISFMFGIQLLGIGSTLFNKDLKFINSFCYSPWGNNVISNCSSKPFPPIDFYQNSELILSKLLSNYLSCREKFDLEDVLWKLWIGRVQSLGTNLPILASGIDTLAVNYIKEKNIIKKYSKTEKKKYRSSIEDDLENLTKKIKDYQFGQFIINKINNPFNFGVGEKIKLFLNEINFEFDDESIETKALIARNKMAHGSMSNISQNEVIEYLKLTNAYITIYNRILLKVLDYDGYYIDYYNVDNPRRKLNQNILISE</sequence>
<proteinExistence type="predicted"/>
<protein>
    <recommendedName>
        <fullName evidence="3">ApeA N-terminal domain-containing protein</fullName>
    </recommendedName>
</protein>
<comment type="caution">
    <text evidence="1">The sequence shown here is derived from an EMBL/GenBank/DDBJ whole genome shotgun (WGS) entry which is preliminary data.</text>
</comment>
<gene>
    <name evidence="1" type="ORF">GCM10007384_14900</name>
</gene>
<dbReference type="AlphaFoldDB" id="A0A918JUI3"/>
<keyword evidence="2" id="KW-1185">Reference proteome</keyword>
<evidence type="ECO:0000313" key="2">
    <source>
        <dbReference type="Proteomes" id="UP000601108"/>
    </source>
</evidence>
<reference evidence="1 2" key="1">
    <citation type="journal article" date="2014" name="Int. J. Syst. Evol. Microbiol.">
        <title>Complete genome sequence of Corynebacterium casei LMG S-19264T (=DSM 44701T), isolated from a smear-ripened cheese.</title>
        <authorList>
            <consortium name="US DOE Joint Genome Institute (JGI-PGF)"/>
            <person name="Walter F."/>
            <person name="Albersmeier A."/>
            <person name="Kalinowski J."/>
            <person name="Ruckert C."/>
        </authorList>
    </citation>
    <scope>NUCLEOTIDE SEQUENCE [LARGE SCALE GENOMIC DNA]</scope>
    <source>
        <strain evidence="1 2">KCTC 12285</strain>
    </source>
</reference>
<name>A0A918JUI3_9FLAO</name>
<evidence type="ECO:0008006" key="3">
    <source>
        <dbReference type="Google" id="ProtNLM"/>
    </source>
</evidence>
<evidence type="ECO:0000313" key="1">
    <source>
        <dbReference type="EMBL" id="GGX14360.1"/>
    </source>
</evidence>